<gene>
    <name evidence="1" type="ORF">JD82_03151</name>
</gene>
<proteinExistence type="predicted"/>
<evidence type="ECO:0000313" key="2">
    <source>
        <dbReference type="Proteomes" id="UP000317303"/>
    </source>
</evidence>
<organism evidence="1 2">
    <name type="scientific">Prauserella rugosa</name>
    <dbReference type="NCBI Taxonomy" id="43354"/>
    <lineage>
        <taxon>Bacteria</taxon>
        <taxon>Bacillati</taxon>
        <taxon>Actinomycetota</taxon>
        <taxon>Actinomycetes</taxon>
        <taxon>Pseudonocardiales</taxon>
        <taxon>Pseudonocardiaceae</taxon>
        <taxon>Prauserella</taxon>
    </lineage>
</organism>
<accession>A0A660CCV1</accession>
<sequence>MNRCVHGCAGLFTDPDLSLAAELRRLVLDLDRMPDGLVERVQTTLDGAHGAHHDVADPPIFRY</sequence>
<evidence type="ECO:0000313" key="1">
    <source>
        <dbReference type="EMBL" id="TWH21292.1"/>
    </source>
</evidence>
<dbReference type="Proteomes" id="UP000317303">
    <property type="component" value="Unassembled WGS sequence"/>
</dbReference>
<dbReference type="EMBL" id="VLJV01000001">
    <property type="protein sequence ID" value="TWH21292.1"/>
    <property type="molecule type" value="Genomic_DNA"/>
</dbReference>
<dbReference type="RefSeq" id="WP_030532083.1">
    <property type="nucleotide sequence ID" value="NZ_JOIJ01000007.1"/>
</dbReference>
<dbReference type="AlphaFoldDB" id="A0A660CCV1"/>
<reference evidence="1 2" key="1">
    <citation type="submission" date="2019-07" db="EMBL/GenBank/DDBJ databases">
        <title>R&amp;d 2014.</title>
        <authorList>
            <person name="Klenk H.-P."/>
        </authorList>
    </citation>
    <scope>NUCLEOTIDE SEQUENCE [LARGE SCALE GENOMIC DNA]</scope>
    <source>
        <strain evidence="1 2">DSM 43194</strain>
    </source>
</reference>
<keyword evidence="2" id="KW-1185">Reference proteome</keyword>
<comment type="caution">
    <text evidence="1">The sequence shown here is derived from an EMBL/GenBank/DDBJ whole genome shotgun (WGS) entry which is preliminary data.</text>
</comment>
<name>A0A660CCV1_9PSEU</name>
<protein>
    <submittedName>
        <fullName evidence="1">Uncharacterized protein</fullName>
    </submittedName>
</protein>